<proteinExistence type="predicted"/>
<reference evidence="1" key="1">
    <citation type="submission" date="2022-07" db="EMBL/GenBank/DDBJ databases">
        <title>Phylogenomic reconstructions and comparative analyses of Kickxellomycotina fungi.</title>
        <authorList>
            <person name="Reynolds N.K."/>
            <person name="Stajich J.E."/>
            <person name="Barry K."/>
            <person name="Grigoriev I.V."/>
            <person name="Crous P."/>
            <person name="Smith M.E."/>
        </authorList>
    </citation>
    <scope>NUCLEOTIDE SEQUENCE</scope>
    <source>
        <strain evidence="1">CBS 190363</strain>
    </source>
</reference>
<organism evidence="1 2">
    <name type="scientific">Coemansia aciculifera</name>
    <dbReference type="NCBI Taxonomy" id="417176"/>
    <lineage>
        <taxon>Eukaryota</taxon>
        <taxon>Fungi</taxon>
        <taxon>Fungi incertae sedis</taxon>
        <taxon>Zoopagomycota</taxon>
        <taxon>Kickxellomycotina</taxon>
        <taxon>Kickxellomycetes</taxon>
        <taxon>Kickxellales</taxon>
        <taxon>Kickxellaceae</taxon>
        <taxon>Coemansia</taxon>
    </lineage>
</organism>
<protein>
    <submittedName>
        <fullName evidence="1">Uncharacterized protein</fullName>
    </submittedName>
</protein>
<accession>A0ACC1M5M8</accession>
<sequence>MDSDSDDGSLLFVPAALQSNPTTPTRLSVGDGSCALKCTGDASHFQPYFEQNDASGSKPAPSVAPDGLQAFPRPRDSVDGAGSVDGDKNLAADSRIERRKQNQYKRHGSLTLAWQQRLSSSRDPRTRLSSEIDSHADPGSPIPTPAYSSWYRPNRNSGGALPTGRDKQETMRRLDSQQSAGGPTQRQSRWRSGSLATVSPATTTTASLAYGFGGSKAGSSLFAPVNNYHVGSSSASQLYQSGYKRNGGGHSNNSSISTSSYETSNRGPGATRTGDNVSSDYAPVRTSYGYGTIGNNGDGARRLATSSAGSYTMHSPGLSSVPVPAPQRHAQLHSSSSFAVPPVSVDDFSDSDSDRASVLMIACTTSRSDSRVNGRGASSTTYCNRSGSKRFSESSAQFADASPRNEWLAASVEQLQLADAGGSTDDSPRRSSAVLSARSSTGSDFYEALYADAEYNLVPLSLRGDSTSPDANVSVSGSGRGFTEGRPPATMTREMSESGPDNQASVSFGDNCRGGREPLPKPSPAWQNDAARFDKAQIASASCASIAAASLAPGAARRAPAGASFSSLPRHQGSPHTFPVNHFCTLASRPPHSASPHSRSVTAFPTLDAEPPLGSLSSSDSQYCLSDSTSRQEQPGDLTGTAAEGASLAKELNVERGATTTLSRHTQLASNPPRDPLPRTPADMAVSSLSLSTVTPPLGTSIQQLSQTPTSSESAGSTANTTAVCTPATNRVNPTGSSSVLELGDLTKVHNGLGSSAGGLQGVNESPTQLVAHRRQNMSVDLSKRLKATEDLASSEPVVSDQCGSVYAGKSVSGANGDQQRLHDVDTNKIAWSGHASAPSEDLARHPTLVFDHSPILRADELIIASPTDRDGSNSAPEAPNDDNKCTTMPSDAASRDECRTSEEFAHESGIAYSSDATAEDDLAHESLPESSATEASTAILRPRIQANGAHSRASNREAAEASLCRNSLFPNVVKQQSRCMSVLLQQGPHGGIRRIGPMLITQERGGGAIRHLNPAFIDMMDVQPVDAGTAAFLKRSNIRRRSFSMPPNGPGGDWLNSLCHILGSSGGSKRANDSTSTGPGMWWPLNDDNCSDEVTHDVHVSAQDSAECNGRSAHGQQPTLERMGSASTIASVALKPPPVLGAPRKGSVSSQLRLMTRGDSSQASNGSYLRSNASQSSLAGPVPSLTHTTSDASDMSAATVCVSRQQPAVLASNGLSIHASGTQLAEVTMRTESGVITRSIKCMSLRLLVNRLASPEGNVDSDLMTDFLNSYRFFAHPIDVMRLIIARYLNCFATGAPGDDTEDSEADDAESCAHDGDAKSLTINGWRDNTDSDTAGSSGGRSMLPAGSKGEAKQASLSQLPPLARNDGAIVQLRVMNIVKYWIKFHPHDFRLHHRLTRLLLLFLSHIQKQPGRAEFVNAIRQKLSSGKLLAVEMPAFATTSFPPGTTLSTAVPSQAPSMRNSGVRTSTLEHTRSALDLRSTAMQQHGPALGASALSRPEFALSGLDSGAGAGQLSSGGNLHTSVSLLDMHGQPSVAGGATRHLASSGQANSQAPAAASGRVQHAKKGSASYFKSLFHPRSSRSNTGNLSSIDAGGEADAFGGLNAGSVRIAQRDDGLSTGTGADLAAAGETDLRMPNGDMYASDFGSLVMEALTKSGIPTPQTPVGRT</sequence>
<keyword evidence="2" id="KW-1185">Reference proteome</keyword>
<gene>
    <name evidence="1" type="ORF">IWW38_002354</name>
</gene>
<name>A0ACC1M5M8_9FUNG</name>
<feature type="non-terminal residue" evidence="1">
    <location>
        <position position="1669"/>
    </location>
</feature>
<dbReference type="EMBL" id="JANBVB010000312">
    <property type="protein sequence ID" value="KAJ2895261.1"/>
    <property type="molecule type" value="Genomic_DNA"/>
</dbReference>
<evidence type="ECO:0000313" key="1">
    <source>
        <dbReference type="EMBL" id="KAJ2895261.1"/>
    </source>
</evidence>
<evidence type="ECO:0000313" key="2">
    <source>
        <dbReference type="Proteomes" id="UP001139981"/>
    </source>
</evidence>
<comment type="caution">
    <text evidence="1">The sequence shown here is derived from an EMBL/GenBank/DDBJ whole genome shotgun (WGS) entry which is preliminary data.</text>
</comment>
<dbReference type="Proteomes" id="UP001139981">
    <property type="component" value="Unassembled WGS sequence"/>
</dbReference>